<gene>
    <name evidence="7" type="ORF">RQP53_06200</name>
</gene>
<name>A0ABU3P8G1_9BURK</name>
<proteinExistence type="predicted"/>
<evidence type="ECO:0000256" key="1">
    <source>
        <dbReference type="ARBA" id="ARBA00022491"/>
    </source>
</evidence>
<evidence type="ECO:0000313" key="8">
    <source>
        <dbReference type="Proteomes" id="UP001246372"/>
    </source>
</evidence>
<protein>
    <submittedName>
        <fullName evidence="7">LacI family DNA-binding transcriptional regulator</fullName>
    </submittedName>
</protein>
<dbReference type="PROSITE" id="PS50932">
    <property type="entry name" value="HTH_LACI_2"/>
    <property type="match status" value="1"/>
</dbReference>
<accession>A0ABU3P8G1</accession>
<dbReference type="Pfam" id="PF00532">
    <property type="entry name" value="Peripla_BP_1"/>
    <property type="match status" value="1"/>
</dbReference>
<dbReference type="RefSeq" id="WP_315649358.1">
    <property type="nucleotide sequence ID" value="NZ_JAVXZY010000002.1"/>
</dbReference>
<dbReference type="InterPro" id="IPR001761">
    <property type="entry name" value="Peripla_BP/Lac1_sug-bd_dom"/>
</dbReference>
<dbReference type="PRINTS" id="PR00036">
    <property type="entry name" value="HTHLACI"/>
</dbReference>
<feature type="domain" description="HTH lacI-type" evidence="6">
    <location>
        <begin position="2"/>
        <end position="56"/>
    </location>
</feature>
<reference evidence="7" key="1">
    <citation type="submission" date="2023-09" db="EMBL/GenBank/DDBJ databases">
        <title>Paucibacter sp. APW11 Genome sequencing and assembly.</title>
        <authorList>
            <person name="Kim I."/>
        </authorList>
    </citation>
    <scope>NUCLEOTIDE SEQUENCE</scope>
    <source>
        <strain evidence="7">APW11</strain>
    </source>
</reference>
<dbReference type="CDD" id="cd01392">
    <property type="entry name" value="HTH_LacI"/>
    <property type="match status" value="1"/>
</dbReference>
<keyword evidence="3 7" id="KW-0238">DNA-binding</keyword>
<sequence>MSTIKDVAALAGVSFTTVSHVLNDTRPVSADARRRVLAAVEEIGYLPSAVARSLRKSETKIVGVLVPNVQNPFFAELVCGVEEACRLAGYSVFLCNSDNDPKRQQQYMRTLLEKRIDGLLLSSAGDSEALARIFKLASVPAVTVDRLVPGARADRVAVHNQAGAHAAVKHLIELGHRKIACISGPSEFEVTIERADGWRAAQRDAGLQPNEDWLIESDFSSAGGYEAARALLRHHPEVTAVFASNDLMAIGALRAVAEAGRRVPEDFSIVGFDDIELSGFVHPALTTVGCSIKELGREAGRVLIERIENPGAPLKDVLLSPRLVVRQSSAKPQLAEPNQALEKPVQAQVGGR</sequence>
<keyword evidence="1" id="KW-0678">Repressor</keyword>
<dbReference type="PROSITE" id="PS00356">
    <property type="entry name" value="HTH_LACI_1"/>
    <property type="match status" value="1"/>
</dbReference>
<evidence type="ECO:0000256" key="4">
    <source>
        <dbReference type="ARBA" id="ARBA00023163"/>
    </source>
</evidence>
<feature type="region of interest" description="Disordered" evidence="5">
    <location>
        <begin position="329"/>
        <end position="352"/>
    </location>
</feature>
<dbReference type="Proteomes" id="UP001246372">
    <property type="component" value="Unassembled WGS sequence"/>
</dbReference>
<evidence type="ECO:0000256" key="2">
    <source>
        <dbReference type="ARBA" id="ARBA00023015"/>
    </source>
</evidence>
<keyword evidence="4" id="KW-0804">Transcription</keyword>
<organism evidence="7 8">
    <name type="scientific">Roseateles aquae</name>
    <dbReference type="NCBI Taxonomy" id="3077235"/>
    <lineage>
        <taxon>Bacteria</taxon>
        <taxon>Pseudomonadati</taxon>
        <taxon>Pseudomonadota</taxon>
        <taxon>Betaproteobacteria</taxon>
        <taxon>Burkholderiales</taxon>
        <taxon>Sphaerotilaceae</taxon>
        <taxon>Roseateles</taxon>
    </lineage>
</organism>
<dbReference type="Gene3D" id="1.10.260.40">
    <property type="entry name" value="lambda repressor-like DNA-binding domains"/>
    <property type="match status" value="1"/>
</dbReference>
<evidence type="ECO:0000313" key="7">
    <source>
        <dbReference type="EMBL" id="MDT8998855.1"/>
    </source>
</evidence>
<evidence type="ECO:0000259" key="6">
    <source>
        <dbReference type="PROSITE" id="PS50932"/>
    </source>
</evidence>
<dbReference type="InterPro" id="IPR028082">
    <property type="entry name" value="Peripla_BP_I"/>
</dbReference>
<dbReference type="InterPro" id="IPR010982">
    <property type="entry name" value="Lambda_DNA-bd_dom_sf"/>
</dbReference>
<dbReference type="GO" id="GO:0003677">
    <property type="term" value="F:DNA binding"/>
    <property type="evidence" value="ECO:0007669"/>
    <property type="project" value="UniProtKB-KW"/>
</dbReference>
<dbReference type="InterPro" id="IPR000843">
    <property type="entry name" value="HTH_LacI"/>
</dbReference>
<evidence type="ECO:0000256" key="5">
    <source>
        <dbReference type="SAM" id="MobiDB-lite"/>
    </source>
</evidence>
<dbReference type="Pfam" id="PF00356">
    <property type="entry name" value="LacI"/>
    <property type="match status" value="1"/>
</dbReference>
<dbReference type="PANTHER" id="PTHR30146">
    <property type="entry name" value="LACI-RELATED TRANSCRIPTIONAL REPRESSOR"/>
    <property type="match status" value="1"/>
</dbReference>
<dbReference type="Gene3D" id="3.40.50.2300">
    <property type="match status" value="2"/>
</dbReference>
<keyword evidence="2" id="KW-0805">Transcription regulation</keyword>
<comment type="caution">
    <text evidence="7">The sequence shown here is derived from an EMBL/GenBank/DDBJ whole genome shotgun (WGS) entry which is preliminary data.</text>
</comment>
<dbReference type="SUPFAM" id="SSF53822">
    <property type="entry name" value="Periplasmic binding protein-like I"/>
    <property type="match status" value="1"/>
</dbReference>
<evidence type="ECO:0000256" key="3">
    <source>
        <dbReference type="ARBA" id="ARBA00023125"/>
    </source>
</evidence>
<dbReference type="SUPFAM" id="SSF47413">
    <property type="entry name" value="lambda repressor-like DNA-binding domains"/>
    <property type="match status" value="1"/>
</dbReference>
<dbReference type="PANTHER" id="PTHR30146:SF148">
    <property type="entry name" value="HTH-TYPE TRANSCRIPTIONAL REPRESSOR PURR-RELATED"/>
    <property type="match status" value="1"/>
</dbReference>
<dbReference type="SMART" id="SM00354">
    <property type="entry name" value="HTH_LACI"/>
    <property type="match status" value="1"/>
</dbReference>
<dbReference type="EMBL" id="JAVXZY010000002">
    <property type="protein sequence ID" value="MDT8998855.1"/>
    <property type="molecule type" value="Genomic_DNA"/>
</dbReference>
<keyword evidence="8" id="KW-1185">Reference proteome</keyword>